<sequence length="516" mass="56258">MTDGSLRGARCALLLLLHPENLISADNTDAAAKTVTDRFSEAKYIKALAMHALTGARSHDAAIDNLKTHVSAWQLAAAAAKDRNKQIGFLLLQEKGARSLKEATKDAEDLKQKTAQLVEVLNRRYGAVMALLKAKQTVTTPATNPPQKYSSEAQCQQILTGTATGADHCDVKEVTTDGPSPAAKLDLGKTKALKLLATQDLKPDDITIKTYVKGTLGTINQAYENGKCKDSGGGNSHFIKIEVEAAKAPAPGRVAETPLYDSSSNSDKCKEVQNKEQKTHMDNDIVAASLCNYKSAKRPAPLNPADLSESTITADEESLRQAATLLPSVGAAPTLNDAQKKQELKNKLKEIYGTESKDMQRDFVTALQTLSGTYHGGTKYHSDKIINIAKNSNTNKALIWLTAQKAETKDAIAPQSATNKGEECKIHKPKKNAKRMVANGKERLTRKAHANLKMEKDRQTQQQGQQKELQENKRKKRNAKGKTRKIAKMAANGMEKNAKIPVFSSTRNLLSWLLLL</sequence>
<evidence type="ECO:0000313" key="3">
    <source>
        <dbReference type="EMBL" id="AGH59851.1"/>
    </source>
</evidence>
<feature type="signal peptide" evidence="2">
    <location>
        <begin position="1"/>
        <end position="25"/>
    </location>
</feature>
<feature type="compositionally biased region" description="Basic residues" evidence="1">
    <location>
        <begin position="473"/>
        <end position="484"/>
    </location>
</feature>
<evidence type="ECO:0000256" key="2">
    <source>
        <dbReference type="SAM" id="SignalP"/>
    </source>
</evidence>
<dbReference type="EMBL" id="KC612420">
    <property type="protein sequence ID" value="AGH59851.1"/>
    <property type="molecule type" value="Genomic_DNA"/>
</dbReference>
<evidence type="ECO:0000256" key="1">
    <source>
        <dbReference type="SAM" id="MobiDB-lite"/>
    </source>
</evidence>
<keyword evidence="2" id="KW-0732">Signal</keyword>
<accession>M4SX54</accession>
<dbReference type="AlphaFoldDB" id="M4SX54"/>
<reference evidence="4" key="3">
    <citation type="submission" date="2016-08" db="EMBL/GenBank/DDBJ databases">
        <title>VSG repertoire of Trypanosoma brucei EATRO 1125.</title>
        <authorList>
            <person name="Cross G.A."/>
        </authorList>
    </citation>
    <scope>NUCLEOTIDE SEQUENCE</scope>
    <source>
        <strain evidence="4">EATRO 1125</strain>
    </source>
</reference>
<feature type="region of interest" description="Disordered" evidence="1">
    <location>
        <begin position="450"/>
        <end position="484"/>
    </location>
</feature>
<feature type="chain" id="PRO_5004057535" evidence="2">
    <location>
        <begin position="26"/>
        <end position="516"/>
    </location>
</feature>
<evidence type="ECO:0000313" key="4">
    <source>
        <dbReference type="EMBL" id="APD73298.1"/>
    </source>
</evidence>
<dbReference type="VEuPathDB" id="TriTrypDB:Tb427_000182500"/>
<name>M4SX54_9TRYP</name>
<dbReference type="EMBL" id="KX699342">
    <property type="protein sequence ID" value="APD73298.1"/>
    <property type="molecule type" value="Genomic_DNA"/>
</dbReference>
<reference evidence="3" key="1">
    <citation type="submission" date="2013-02" db="EMBL/GenBank/DDBJ databases">
        <authorList>
            <person name="Cross G.A.M."/>
            <person name="Kim H.-S."/>
            <person name="Wickstead B."/>
        </authorList>
    </citation>
    <scope>NUCLEOTIDE SEQUENCE</scope>
    <source>
        <strain evidence="3">Lister 427</strain>
    </source>
</reference>
<protein>
    <submittedName>
        <fullName evidence="4">Variant surface glycoprotein 1125.1013</fullName>
    </submittedName>
    <submittedName>
        <fullName evidence="3">Variant surface glycoprotein 403</fullName>
    </submittedName>
</protein>
<organism evidence="3">
    <name type="scientific">Trypanosoma brucei</name>
    <dbReference type="NCBI Taxonomy" id="5691"/>
    <lineage>
        <taxon>Eukaryota</taxon>
        <taxon>Discoba</taxon>
        <taxon>Euglenozoa</taxon>
        <taxon>Kinetoplastea</taxon>
        <taxon>Metakinetoplastina</taxon>
        <taxon>Trypanosomatida</taxon>
        <taxon>Trypanosomatidae</taxon>
        <taxon>Trypanosoma</taxon>
    </lineage>
</organism>
<proteinExistence type="predicted"/>
<reference evidence="3" key="2">
    <citation type="journal article" date="2014" name="Mol. Biochem. Parasitol.">
        <title>Capturing the variant surface glycoprotein repertoire (the VSGnome) of Trypanosoma brucei Lister 427.</title>
        <authorList>
            <person name="Cross G.A."/>
            <person name="Kim H.S."/>
            <person name="Wickstead B."/>
        </authorList>
    </citation>
    <scope>NUCLEOTIDE SEQUENCE</scope>
    <source>
        <strain evidence="3">Lister 427</strain>
    </source>
</reference>